<gene>
    <name evidence="1" type="ORF">SODALDRAFT_377074</name>
</gene>
<dbReference type="Proteomes" id="UP000272025">
    <property type="component" value="Unassembled WGS sequence"/>
</dbReference>
<dbReference type="AlphaFoldDB" id="A0A3N2Q3V8"/>
<dbReference type="GeneID" id="39583358"/>
<accession>A0A3N2Q3V8</accession>
<protein>
    <submittedName>
        <fullName evidence="1">Uncharacterized protein</fullName>
    </submittedName>
</protein>
<dbReference type="EMBL" id="ML119052">
    <property type="protein sequence ID" value="ROT41397.1"/>
    <property type="molecule type" value="Genomic_DNA"/>
</dbReference>
<dbReference type="RefSeq" id="XP_028469203.1">
    <property type="nucleotide sequence ID" value="XM_028614881.1"/>
</dbReference>
<reference evidence="1 2" key="1">
    <citation type="journal article" date="2018" name="Mol. Ecol.">
        <title>The obligate alkalophilic soda-lake fungus Sodiomyces alkalinus has shifted to a protein diet.</title>
        <authorList>
            <person name="Grum-Grzhimaylo A.A."/>
            <person name="Falkoski D.L."/>
            <person name="van den Heuvel J."/>
            <person name="Valero-Jimenez C.A."/>
            <person name="Min B."/>
            <person name="Choi I.G."/>
            <person name="Lipzen A."/>
            <person name="Daum C.G."/>
            <person name="Aanen D.K."/>
            <person name="Tsang A."/>
            <person name="Henrissat B."/>
            <person name="Bilanenko E.N."/>
            <person name="de Vries R.P."/>
            <person name="van Kan J.A.L."/>
            <person name="Grigoriev I.V."/>
            <person name="Debets A.J.M."/>
        </authorList>
    </citation>
    <scope>NUCLEOTIDE SEQUENCE [LARGE SCALE GENOMIC DNA]</scope>
    <source>
        <strain evidence="1 2">F11</strain>
    </source>
</reference>
<sequence length="73" mass="7715">MCPTSPGRVLLMGSVSMTWHVLNSTIMRDPDAPSARRGLTTDKCASPNQGKNFKMIMGCCSSSGAVIVAQLEA</sequence>
<proteinExistence type="predicted"/>
<organism evidence="1 2">
    <name type="scientific">Sodiomyces alkalinus (strain CBS 110278 / VKM F-3762 / F11)</name>
    <name type="common">Alkaliphilic filamentous fungus</name>
    <dbReference type="NCBI Taxonomy" id="1314773"/>
    <lineage>
        <taxon>Eukaryota</taxon>
        <taxon>Fungi</taxon>
        <taxon>Dikarya</taxon>
        <taxon>Ascomycota</taxon>
        <taxon>Pezizomycotina</taxon>
        <taxon>Sordariomycetes</taxon>
        <taxon>Hypocreomycetidae</taxon>
        <taxon>Glomerellales</taxon>
        <taxon>Plectosphaerellaceae</taxon>
        <taxon>Sodiomyces</taxon>
    </lineage>
</organism>
<keyword evidence="2" id="KW-1185">Reference proteome</keyword>
<name>A0A3N2Q3V8_SODAK</name>
<evidence type="ECO:0000313" key="2">
    <source>
        <dbReference type="Proteomes" id="UP000272025"/>
    </source>
</evidence>
<evidence type="ECO:0000313" key="1">
    <source>
        <dbReference type="EMBL" id="ROT41397.1"/>
    </source>
</evidence>